<reference evidence="3" key="1">
    <citation type="submission" date="2022-08" db="EMBL/GenBank/DDBJ databases">
        <authorList>
            <person name="Zhang D."/>
        </authorList>
    </citation>
    <scope>NUCLEOTIDE SEQUENCE</scope>
    <source>
        <strain evidence="3">XJ19-11</strain>
    </source>
</reference>
<dbReference type="RefSeq" id="WP_258425136.1">
    <property type="nucleotide sequence ID" value="NZ_JANSUY010000027.1"/>
</dbReference>
<dbReference type="PROSITE" id="PS51257">
    <property type="entry name" value="PROKAR_LIPOPROTEIN"/>
    <property type="match status" value="1"/>
</dbReference>
<evidence type="ECO:0000256" key="1">
    <source>
        <dbReference type="SAM" id="SignalP"/>
    </source>
</evidence>
<dbReference type="Pfam" id="PF14344">
    <property type="entry name" value="DUF4397"/>
    <property type="match status" value="1"/>
</dbReference>
<dbReference type="AlphaFoldDB" id="A0A9X2P9F2"/>
<protein>
    <submittedName>
        <fullName evidence="3">DUF4397 domain-containing protein</fullName>
    </submittedName>
</protein>
<evidence type="ECO:0000313" key="4">
    <source>
        <dbReference type="Proteomes" id="UP001142175"/>
    </source>
</evidence>
<comment type="caution">
    <text evidence="3">The sequence shown here is derived from an EMBL/GenBank/DDBJ whole genome shotgun (WGS) entry which is preliminary data.</text>
</comment>
<dbReference type="Proteomes" id="UP001142175">
    <property type="component" value="Unassembled WGS sequence"/>
</dbReference>
<keyword evidence="1" id="KW-0732">Signal</keyword>
<name>A0A9X2P9F2_9BACT</name>
<feature type="signal peptide" evidence="1">
    <location>
        <begin position="1"/>
        <end position="20"/>
    </location>
</feature>
<feature type="domain" description="DUF4397" evidence="2">
    <location>
        <begin position="30"/>
        <end position="144"/>
    </location>
</feature>
<feature type="chain" id="PRO_5040934619" evidence="1">
    <location>
        <begin position="21"/>
        <end position="227"/>
    </location>
</feature>
<evidence type="ECO:0000259" key="2">
    <source>
        <dbReference type="Pfam" id="PF14344"/>
    </source>
</evidence>
<keyword evidence="4" id="KW-1185">Reference proteome</keyword>
<accession>A0A9X2P9F2</accession>
<evidence type="ECO:0000313" key="3">
    <source>
        <dbReference type="EMBL" id="MCR9017296.1"/>
    </source>
</evidence>
<organism evidence="3 4">
    <name type="scientific">Aquiflexum gelatinilyticum</name>
    <dbReference type="NCBI Taxonomy" id="2961943"/>
    <lineage>
        <taxon>Bacteria</taxon>
        <taxon>Pseudomonadati</taxon>
        <taxon>Bacteroidota</taxon>
        <taxon>Cytophagia</taxon>
        <taxon>Cytophagales</taxon>
        <taxon>Cyclobacteriaceae</taxon>
        <taxon>Aquiflexum</taxon>
    </lineage>
</organism>
<dbReference type="EMBL" id="JANSUY010000027">
    <property type="protein sequence ID" value="MCR9017296.1"/>
    <property type="molecule type" value="Genomic_DNA"/>
</dbReference>
<proteinExistence type="predicted"/>
<sequence>MKSVSTLFLFLILFSGCVNDLEQPAQAPSAFVSIFHGSPDGPDLDIYAESKKINNQPLLFGQSFPYSGFFAGERRLRFNPFNAQNTLLEKNVSLLQDKIYTVFLVNKAADIDAIQVEDIWEEPDGLKTQMRLVHLSPDSGDLEVSIAEQTPFGPSTTYLSISDFLEMEKGKVKVVVKSKSTGEVLVTVNEIELLGNRVYTLVVRGFANPSNGNNPISVQLQTNFIKF</sequence>
<dbReference type="InterPro" id="IPR025510">
    <property type="entry name" value="DUF4397"/>
</dbReference>
<gene>
    <name evidence="3" type="ORF">NU887_19835</name>
</gene>